<dbReference type="SUPFAM" id="SSF52777">
    <property type="entry name" value="CoA-dependent acyltransferases"/>
    <property type="match status" value="2"/>
</dbReference>
<dbReference type="InterPro" id="IPR001753">
    <property type="entry name" value="Enoyl-CoA_hydra/iso"/>
</dbReference>
<dbReference type="NCBIfam" id="TIGR01733">
    <property type="entry name" value="AA-adenyl-dom"/>
    <property type="match status" value="1"/>
</dbReference>
<evidence type="ECO:0000256" key="3">
    <source>
        <dbReference type="ARBA" id="ARBA00004792"/>
    </source>
</evidence>
<dbReference type="SUPFAM" id="SSF52096">
    <property type="entry name" value="ClpP/crotonase"/>
    <property type="match status" value="2"/>
</dbReference>
<dbReference type="InterPro" id="IPR001242">
    <property type="entry name" value="Condensation_dom"/>
</dbReference>
<dbReference type="InterPro" id="IPR029045">
    <property type="entry name" value="ClpP/crotonase-like_dom_sf"/>
</dbReference>
<dbReference type="PROSITE" id="PS00012">
    <property type="entry name" value="PHOSPHOPANTETHEINE"/>
    <property type="match status" value="2"/>
</dbReference>
<dbReference type="Pfam" id="PF00378">
    <property type="entry name" value="ECH_1"/>
    <property type="match status" value="2"/>
</dbReference>
<dbReference type="SMART" id="SM01294">
    <property type="entry name" value="PKS_PP_betabranch"/>
    <property type="match status" value="2"/>
</dbReference>
<keyword evidence="4" id="KW-0596">Phosphopantetheine</keyword>
<feature type="region of interest" description="Disordered" evidence="11">
    <location>
        <begin position="4141"/>
        <end position="4162"/>
    </location>
</feature>
<dbReference type="CDD" id="cd05930">
    <property type="entry name" value="A_NRPS"/>
    <property type="match status" value="1"/>
</dbReference>
<evidence type="ECO:0000256" key="4">
    <source>
        <dbReference type="ARBA" id="ARBA00022450"/>
    </source>
</evidence>
<dbReference type="CDD" id="cd08953">
    <property type="entry name" value="KR_2_SDR_x"/>
    <property type="match status" value="1"/>
</dbReference>
<dbReference type="FunFam" id="3.40.50.12780:FF:000012">
    <property type="entry name" value="Non-ribosomal peptide synthetase"/>
    <property type="match status" value="1"/>
</dbReference>
<dbReference type="SUPFAM" id="SSF47336">
    <property type="entry name" value="ACP-like"/>
    <property type="match status" value="5"/>
</dbReference>
<dbReference type="InterPro" id="IPR020806">
    <property type="entry name" value="PKS_PP-bd"/>
</dbReference>
<dbReference type="InterPro" id="IPR010071">
    <property type="entry name" value="AA_adenyl_dom"/>
</dbReference>
<feature type="domain" description="Carrier" evidence="12">
    <location>
        <begin position="702"/>
        <end position="776"/>
    </location>
</feature>
<dbReference type="Gene3D" id="2.30.38.10">
    <property type="entry name" value="Luciferase, Domain 3"/>
    <property type="match status" value="1"/>
</dbReference>
<evidence type="ECO:0000259" key="13">
    <source>
        <dbReference type="PROSITE" id="PS52004"/>
    </source>
</evidence>
<dbReference type="InterPro" id="IPR042104">
    <property type="entry name" value="PKS_dehydratase_sf"/>
</dbReference>
<dbReference type="PROSITE" id="PS00166">
    <property type="entry name" value="ENOYL_COA_HYDRATASE"/>
    <property type="match status" value="1"/>
</dbReference>
<dbReference type="Gene3D" id="3.40.50.720">
    <property type="entry name" value="NAD(P)-binding Rossmann-like Domain"/>
    <property type="match status" value="1"/>
</dbReference>
<feature type="domain" description="Ketosynthase family 3 (KS3)" evidence="13">
    <location>
        <begin position="4184"/>
        <end position="4615"/>
    </location>
</feature>
<dbReference type="Pfam" id="PF14765">
    <property type="entry name" value="PS-DH"/>
    <property type="match status" value="1"/>
</dbReference>
<feature type="domain" description="Ketosynthase family 3 (KS3)" evidence="13">
    <location>
        <begin position="2707"/>
        <end position="3131"/>
    </location>
</feature>
<dbReference type="PROSITE" id="PS00098">
    <property type="entry name" value="THIOLASE_1"/>
    <property type="match status" value="1"/>
</dbReference>
<dbReference type="InterPro" id="IPR049900">
    <property type="entry name" value="PKS_mFAS_DH"/>
</dbReference>
<dbReference type="InterPro" id="IPR036736">
    <property type="entry name" value="ACP-like_sf"/>
</dbReference>
<dbReference type="InterPro" id="IPR009081">
    <property type="entry name" value="PP-bd_ACP"/>
</dbReference>
<dbReference type="InterPro" id="IPR006162">
    <property type="entry name" value="Ppantetheine_attach_site"/>
</dbReference>
<dbReference type="Pfam" id="PF02801">
    <property type="entry name" value="Ketoacyl-synt_C"/>
    <property type="match status" value="3"/>
</dbReference>
<dbReference type="SUPFAM" id="SSF56801">
    <property type="entry name" value="Acetyl-CoA synthetase-like"/>
    <property type="match status" value="1"/>
</dbReference>
<dbReference type="GO" id="GO:0005737">
    <property type="term" value="C:cytoplasm"/>
    <property type="evidence" value="ECO:0007669"/>
    <property type="project" value="UniProtKB-SubCell"/>
</dbReference>
<reference evidence="15" key="1">
    <citation type="journal article" date="2014" name="Nat. Chem. Biol.">
        <title>Calyculin biogenesis from a pyrophosphate protoxin produced by a sponge symbiont.</title>
        <authorList>
            <person name="Wakimoto T."/>
            <person name="Egami Y."/>
            <person name="Nakashima Y."/>
            <person name="Wakimoto Y."/>
            <person name="Mori T."/>
            <person name="Awakawa T."/>
            <person name="Ito T."/>
            <person name="Kenmoku H."/>
            <person name="Asakawa Y."/>
            <person name="Piel J."/>
            <person name="Abe I."/>
        </authorList>
    </citation>
    <scope>NUCLEOTIDE SEQUENCE</scope>
</reference>
<evidence type="ECO:0000313" key="15">
    <source>
        <dbReference type="EMBL" id="BAP05596.1"/>
    </source>
</evidence>
<dbReference type="InterPro" id="IPR018376">
    <property type="entry name" value="Enoyl-CoA_hyd/isom_CS"/>
</dbReference>
<comment type="catalytic activity">
    <reaction evidence="9">
        <text>a (3S)-3-hydroxyacyl-CoA + NAD(+) = a 3-oxoacyl-CoA + NADH + H(+)</text>
        <dbReference type="Rhea" id="RHEA:22432"/>
        <dbReference type="ChEBI" id="CHEBI:15378"/>
        <dbReference type="ChEBI" id="CHEBI:57318"/>
        <dbReference type="ChEBI" id="CHEBI:57540"/>
        <dbReference type="ChEBI" id="CHEBI:57945"/>
        <dbReference type="ChEBI" id="CHEBI:90726"/>
        <dbReference type="EC" id="1.1.1.35"/>
    </reaction>
</comment>
<dbReference type="InterPro" id="IPR014030">
    <property type="entry name" value="Ketoacyl_synth_N"/>
</dbReference>
<dbReference type="InterPro" id="IPR045851">
    <property type="entry name" value="AMP-bd_C_sf"/>
</dbReference>
<dbReference type="GO" id="GO:0006633">
    <property type="term" value="P:fatty acid biosynthetic process"/>
    <property type="evidence" value="ECO:0007669"/>
    <property type="project" value="InterPro"/>
</dbReference>
<dbReference type="InterPro" id="IPR036291">
    <property type="entry name" value="NAD(P)-bd_dom_sf"/>
</dbReference>
<dbReference type="PANTHER" id="PTHR43775">
    <property type="entry name" value="FATTY ACID SYNTHASE"/>
    <property type="match status" value="1"/>
</dbReference>
<dbReference type="Gene3D" id="3.30.559.10">
    <property type="entry name" value="Chloramphenicol acetyltransferase-like domain"/>
    <property type="match status" value="1"/>
</dbReference>
<dbReference type="PROSITE" id="PS00606">
    <property type="entry name" value="KS3_1"/>
    <property type="match status" value="1"/>
</dbReference>
<dbReference type="Pfam" id="PF13193">
    <property type="entry name" value="AMP-binding_C"/>
    <property type="match status" value="1"/>
</dbReference>
<dbReference type="SUPFAM" id="SSF53901">
    <property type="entry name" value="Thiolase-like"/>
    <property type="match status" value="3"/>
</dbReference>
<evidence type="ECO:0000256" key="1">
    <source>
        <dbReference type="ARBA" id="ARBA00001957"/>
    </source>
</evidence>
<comment type="pathway">
    <text evidence="3">Antibiotic biosynthesis.</text>
</comment>
<dbReference type="CDD" id="cd00833">
    <property type="entry name" value="PKS"/>
    <property type="match status" value="3"/>
</dbReference>
<keyword evidence="5" id="KW-0963">Cytoplasm</keyword>
<gene>
    <name evidence="15" type="primary">calH</name>
</gene>
<dbReference type="InterPro" id="IPR023213">
    <property type="entry name" value="CAT-like_dom_sf"/>
</dbReference>
<feature type="region of interest" description="Disordered" evidence="11">
    <location>
        <begin position="1558"/>
        <end position="1579"/>
    </location>
</feature>
<dbReference type="Gene3D" id="1.10.1240.100">
    <property type="match status" value="3"/>
</dbReference>
<evidence type="ECO:0000256" key="6">
    <source>
        <dbReference type="ARBA" id="ARBA00022553"/>
    </source>
</evidence>
<feature type="region of interest" description="C-terminal hotdog fold" evidence="10">
    <location>
        <begin position="3447"/>
        <end position="3602"/>
    </location>
</feature>
<protein>
    <submittedName>
        <fullName evidence="15">CalH</fullName>
    </submittedName>
</protein>
<dbReference type="PROSITE" id="PS52019">
    <property type="entry name" value="PKS_MFAS_DH"/>
    <property type="match status" value="1"/>
</dbReference>
<proteinExistence type="predicted"/>
<dbReference type="Gene3D" id="3.30.559.30">
    <property type="entry name" value="Nonribosomal peptide synthetase, condensation domain"/>
    <property type="match status" value="1"/>
</dbReference>
<feature type="domain" description="Carrier" evidence="12">
    <location>
        <begin position="4043"/>
        <end position="4123"/>
    </location>
</feature>
<dbReference type="SMART" id="SM00826">
    <property type="entry name" value="PKS_DH"/>
    <property type="match status" value="1"/>
</dbReference>
<dbReference type="InterPro" id="IPR013968">
    <property type="entry name" value="PKS_KR"/>
</dbReference>
<dbReference type="Gene3D" id="3.10.129.110">
    <property type="entry name" value="Polyketide synthase dehydratase"/>
    <property type="match status" value="1"/>
</dbReference>
<dbReference type="Gene3D" id="6.20.390.20">
    <property type="match status" value="1"/>
</dbReference>
<dbReference type="GO" id="GO:0004315">
    <property type="term" value="F:3-oxoacyl-[acyl-carrier-protein] synthase activity"/>
    <property type="evidence" value="ECO:0007669"/>
    <property type="project" value="InterPro"/>
</dbReference>
<evidence type="ECO:0000256" key="7">
    <source>
        <dbReference type="ARBA" id="ARBA00022679"/>
    </source>
</evidence>
<dbReference type="Gene3D" id="1.10.1200.10">
    <property type="entry name" value="ACP-like"/>
    <property type="match status" value="5"/>
</dbReference>
<dbReference type="PROSITE" id="PS00455">
    <property type="entry name" value="AMP_BINDING"/>
    <property type="match status" value="1"/>
</dbReference>
<dbReference type="SUPFAM" id="SSF51735">
    <property type="entry name" value="NAD(P)-binding Rossmann-fold domains"/>
    <property type="match status" value="2"/>
</dbReference>
<comment type="subcellular location">
    <subcellularLocation>
        <location evidence="2">Cytoplasm</location>
    </subcellularLocation>
</comment>
<evidence type="ECO:0000256" key="10">
    <source>
        <dbReference type="PROSITE-ProRule" id="PRU01363"/>
    </source>
</evidence>
<dbReference type="EMBL" id="AB933566">
    <property type="protein sequence ID" value="BAP05596.1"/>
    <property type="molecule type" value="Genomic_DNA"/>
</dbReference>
<dbReference type="InterPro" id="IPR025110">
    <property type="entry name" value="AMP-bd_C"/>
</dbReference>
<dbReference type="PANTHER" id="PTHR43775:SF37">
    <property type="entry name" value="SI:DKEY-61P9.11"/>
    <property type="match status" value="1"/>
</dbReference>
<feature type="domain" description="Carrier" evidence="12">
    <location>
        <begin position="1470"/>
        <end position="1547"/>
    </location>
</feature>
<evidence type="ECO:0000259" key="14">
    <source>
        <dbReference type="PROSITE" id="PS52019"/>
    </source>
</evidence>
<name>A0A068PCG6_9BACT</name>
<dbReference type="InterPro" id="IPR049551">
    <property type="entry name" value="PKS_DH_C"/>
</dbReference>
<dbReference type="InterPro" id="IPR049552">
    <property type="entry name" value="PKS_DH_N"/>
</dbReference>
<dbReference type="Gene3D" id="3.90.226.10">
    <property type="entry name" value="2-enoyl-CoA Hydratase, Chain A, domain 1"/>
    <property type="match status" value="2"/>
</dbReference>
<dbReference type="Pfam" id="PF21089">
    <property type="entry name" value="PKS_DH_N"/>
    <property type="match status" value="1"/>
</dbReference>
<dbReference type="FunFam" id="2.30.38.10:FF:000001">
    <property type="entry name" value="Non-ribosomal peptide synthetase PvdI"/>
    <property type="match status" value="1"/>
</dbReference>
<sequence>MHEAIEEVYRKVAEKALSKAEALTLLKALRLKTAADVQGDRPVRLAKPENITLLDPASVPIIYPLAGPRKVHTLNPLHQASSRETAVTLDDQGDGVFVIRARLQAGFGESVGDGLARCFEVINQQPQARVAILLGGAFLADLQQDETAADPSLACNVPVIAVMQGDAIGPALRYAARCDLMLCSEEGRHHAGETSAPERDLLVDRFGEHLADILGTVGTPPTGRMLRKEGAGFPILAKTEVEGHAFELAGELASSSRQALTLLKQHFHRARPRLETSAGPRDTQALLASLAHQSASVSDAPVTVTIDSDVVNMAVYPDGVVLVTLHDRQGKNAFSPGIAAGLFDVFERIRTTPDYKVLVLTGYDHYFASGGTKAGLIGIQQGTTRYTDAPIYKLILHCEIPVIAAMQGHGIGAGWAMGMYCDLPIFAEESVYSSRFMRYGFTPGFGSTLIFPHRFGMDLGREILFTARDYKGRELKSRGLTMPVLPRRAVLAHALDTAHRMALSPRETLVQDKDRRNRSLRARLDDVVARELVMHEQTFVGSGETLRRIEAEYGTGLVKDDRSSRPVAETAAPDPSHEADMLEEVVQTLRTSLAEELGMERDMVDETIPLTELGLDSITGVTWVRRINRHYGLDIATARLYDFSNLNAFARFVMEEGLQNGLFRTTSARPLAPATSPLAPARSRPVATPEPTLETSVAAILEETSETLRTMLAEELGMEPERVEDHAPLTELGLDSITGVTWIRRINRHYDMDISAAKIYDHATLAAFAQFVAEEGMRATTQTAPPTPKAAADVPVTRQQVAEPTPAETALRDAHRGTRVAAPQPISMTPQEAARDVAVVGMSGRFPMADDIDQFWQNLLEGRHCIGEIPADRWDWQDYVPSGGEEQMAGIRWGGFIDGIDQFDPLCFGISPRDARFMDPQQRLLLLFTRMALDHAGLTPADLQEDSTGVFIAAAPGNYAHIAAAAASAEKPLELTSMAPSVIPNRISYVFNLRGPSECYETVCASAFVALHHAVQAIRSGECEQAVVGGIHLLLSPMQFNSVASMGYLSPDGRSRPFQEDASGFARSEGVGVIILRAFEKAKKDNNTIYALVRGTGVAHGGRGLSLTSPSETGMKTAMTQAYRAAGTDPRTVAYIEAHGTATPLGDGIEMEALKAGYREVAETCTQTQAEPTPCTISSLKPCIGHSEIASGMAALIKVIMAMRHEVLPGLPNFTRLHEHVSLANSPFHISPDNATWTPLQDETGWVLPRRASLNSYGFGGVNAHVVLEAYGDTSAVREDGSDPHVILLSAGSDEQLLKLAGNLHGELTRNREMDLTNLSYTLQLGREAMAYRLALLASSIDEVIRQLERYLTSPEVQLLERHRIYIGHLANGSGDRLPRYIRKMYDRNQVEAKIQQREWDDLAMLWIGGIDIPWATLYRGQGVRRIALPGHPFDLQRYWIETPETAVPAVVIQAPAPSEVPEPAEPSRQNPASPEEALVALIADLVELPQEQIERDRPLQYLGWDSVLTLQMVRLLDERFAVTLSNRELLEHDTVASLVALLAEKLPLAPDAAVTQASAEGSAETQPQTPAVSALPTPPISFPLSEGQRGLWLLQKGHPHMIAYNVPIALGINEPIDEDLLRQACARMLRKHPALQTTFITGDDGRPMQFYDSHKPLFFERRTMPSQNEAERLELLKATFKQPFHLDGDPLMRVHLFSASENDHILLITLHHIIFDGTSMLTFTGDLLSAYQALREGRTPDESDESGSYAEFVTWEQEQLESEGDNLLAWWKERLSDPLPLLELTPDKPRARHRSFAGASFIAHLSAEQSDALRQLAKSRGVSMFVAMLAIYKVMLFRHTHQEDLIVGTPTSGRPERRFDRTVGYFINTITLRSTLDGERIFAEYLEQLKWLVAESLDHAVYPFPRLVSELGITPSATHAPIYQTTFLLQNFFSVRAQEAFAARFPQWSSVNGLKQEGEDDLALHVFEGKDACSLGFSYNPDLFHGETIERMAAHYIRLVEGVCRDPQQPIGSYDLLSETEKRKLFVSWNDSAENFGEISCLHDLFAQKVRQRPDQVALAMMRGSERDTLTFRQLADHVSLLASFLRTQGIGPDRLVPICFRRSFDMVIAILAILEAGGAYVPMDPDHPEERIGYMVRDTDASLVLTSAELYEHVRGCGVETIALDRDQDMIRTNAGQAASAGVRPDNLAYVIYTSGSTGNPKGVMVEHRQILNTLHFLEARYPLQERDAYLLKTNYTFDVSLSELFGWFIGNGHLVILPPGDEKSPERLTEVIEQHRITHLNFAPSALNAFIKVAQNRSAFLDACSLKYLMVAGEAFPKDLVAQSVATFPQARVENIYGPTEASIYGSYFSCSGREIHSVNLPIGIPVSNSRLYIVDEALRPVPIGVPGELCLSGAGLARGYLNRPELTREKFVPNPFVNSGANPGDDTGDYARLYRTGDLTRWLADGNVEYMGRIDHQIKVRGFRMESGEIETQLDRHPMVRESVVVPREQTGQLACYYLPANPVQPPAPETLRQHLRAILPDYMVPAFFIPLQDIPLSSSGKVNRKELMAREIVLDHSEPQASPAPAQTLSREAITTIVLELWRTVLQIDNIALDDAFFEVGGDSLNAVILAEKIQERLGCDFTAALLLQYPKVAAVADYIADLTGADHGDVAVVKSTPEAIELTEERSVELFDTRPASATVSVWSPQSDAGETEPMPPDQADDGVAIIGISCLFPGAQDHQEFWNNMGLGNECGIRHTEAELRAARVPEALIRDPHFIPLQMGIEDRELFDHEFFNLSSRDALFMDPQFRLLLQHSWQAVEDAGYVAADIRETSVYMSASTTLYQTMLHNAELVCPQDRYVSWILSQSGTIPTRISYHLGLTGPSMFVHTNCSSSLTGLHAAFQSIRNGDATYALVGGATVSPTPSLGYFHQPGLNFSGDGLCKTFDADADGMVGGEGVAVVLLKRAREAIADGDPIYAILRGIAINNDGADKAGYYAPSVSGQAAVINKVLQSTGIDPESIGYIEAHGTGTKLGDPIEVAALSEIYRGYTDKKQFCGLGSVKTNIGHLDTASGLAGCIKVALSLHHGELPPSLNYRRPNPAIDFANSPFYVVDQLTKWRREETPRRAALSSFGIGGTNVHAIFEEHVGRPDSDRRFLPVDEEQGQFLVVLSAQNEERLKEMARNLHQFVLVPYGFRLVDLAYTLQVGRAAMEERVAFVVGNRRELIGALEAFLAGEPGAFQRGSTGSSATSTVFSAEDLAGMLQKWVRDRRLDKVATLWLQGSTVDWKQLYEVRPRRMSLPTYPFAKERFHVERPVKKQLHVLHPLVHENVSTLRQQGYRSTFNGTEFFLADHVVRGQKLLPGAVYLEMARDAVVRAHGDVAEAGIQLRNIVWLRPFAVEDGENPIHISLEPGESGDGVRFEIYSEADSDEALVHCRGIAALAGQETDATLDLAGLREQCDRMQVDAAHCYNMFRRVDVDYGPAFRTIEQLFTGDRQVLAQLTLPETPYPADGFMLHPSMLDGALQACIGLKLEPQDTTAQAADAPVRFSLPFALQTLEISRRCTDQMWAWIRHAEGTTADDRMRKLDIDLCDEQGRVCIRIRGFSSRVVAASENTPENMPEQSSLSQTLLFEPCWQAREAGDESSLFPQNTRHVVLLCDPTQEHEDLRNHVDATVLTLRSGRPEMRYDDLAIRVFEEIRSLLADWTDGYTFVQVLLPSPFLSGLGGLLKSAHAEQPRLVGQLIELEGHETAAVLARYLATNTRRPEDTTVRYRAGRREVLSWEEQSTSEKQPPIPWKNNGVWLITGGAGGLGMIFAEDIARKSDHPTLYLIGRSPATPVHQEKVATLEALGARVAYRQVDVCDAAAVQELVAEIGREQGTLDGVLHCAGIVKDSFILKKSANTFRDVLAPKVTGTLNLDRATRELDPELFVLCSSGVGALGSPGQADYAAANAFMNAFAEERQTHCPDRKTLSVGWPLWQDGGMRVTPAHERTMAESVGIRPMSTEKGLVALYRGLASFLPQVLVLEGLAERLRSFLKPATLVRETPPTARPSSGISEAALAAATLDLVSGVLADTTRSAREKIRPEMSFEQLGVDSILQMSVIEALEKVTGELPKTLLFEYPNLNELVDHLIAAYAEPLQRAFGPVAAVEAPAEKPPKALEPPVTSVDDQSATNGRFRFRQPQDKPVETEEKGDQQTGIAIIGISGRYPQSPNLEALWQHLLAGDNCITQADDFRWHHSLSTALGELGDDSPRYGGFLDDTDRFDHHLFGIPEEQVLNLSPELRLFLETTWLTFEDAGYSRAALQAFQEANETGVGVFAGIMYHQYAWSIPSPSTAVLSSNVSEWHIPNRTSHFFNLTGPSLAVNSACSSSMSAIHMACESLHQGTCSMAIAGGVNLTLDRSKYALLEKSRMLDSGDRSRSFGNGSGYIPGEGVGTVLLKPLARAVSDGDHIHAVIRGSFANHSGGRQMYTAPDPKQQTQVIVDSLRRAAIDPATIGYVESAANGSDLGDPLEVLALKKAFAAATDRRHFCALGSVKSNLGHLEAASGISQLSKVLLQLRHRTLVPTINAEPRNPKISLDGSAFYLQERCEDWPVMHDPQSGLPLPRRGMINSFGAGGSYTNLIIEEYVPTAPKPQSAPASPRDQLFLFAAASASGLAVYLKRFRDFLDSHLTADLGAVSAALWHRDHSLAHRVAIAAGSLSELAQKLALVGAVPRTLPESDIYASHDAVAVSDVPNIRGDLQRHELVQLASCWAAGESLDLAPLYHDARAIELPAYAFDHSIVFKHGSVDPDMDYYLDLAEKITNGELSEEQFEQLITG</sequence>
<dbReference type="GO" id="GO:0005886">
    <property type="term" value="C:plasma membrane"/>
    <property type="evidence" value="ECO:0007669"/>
    <property type="project" value="TreeGrafter"/>
</dbReference>
<dbReference type="SMART" id="SM00823">
    <property type="entry name" value="PKS_PP"/>
    <property type="match status" value="5"/>
</dbReference>
<evidence type="ECO:0000256" key="11">
    <source>
        <dbReference type="SAM" id="MobiDB-lite"/>
    </source>
</evidence>
<dbReference type="NCBIfam" id="NF005496">
    <property type="entry name" value="PRK07110.1"/>
    <property type="match status" value="1"/>
</dbReference>
<dbReference type="InterPro" id="IPR020841">
    <property type="entry name" value="PKS_Beta-ketoAc_synthase_dom"/>
</dbReference>
<dbReference type="InterPro" id="IPR016039">
    <property type="entry name" value="Thiolase-like"/>
</dbReference>
<feature type="region of interest" description="N-terminal hotdog fold" evidence="10">
    <location>
        <begin position="3310"/>
        <end position="3433"/>
    </location>
</feature>
<keyword evidence="6" id="KW-0597">Phosphoprotein</keyword>
<dbReference type="InterPro" id="IPR000873">
    <property type="entry name" value="AMP-dep_synth/lig_dom"/>
</dbReference>
<dbReference type="InterPro" id="IPR014031">
    <property type="entry name" value="Ketoacyl_synth_C"/>
</dbReference>
<dbReference type="Pfam" id="PF00501">
    <property type="entry name" value="AMP-binding"/>
    <property type="match status" value="1"/>
</dbReference>
<dbReference type="InterPro" id="IPR020807">
    <property type="entry name" value="PKS_DH"/>
</dbReference>
<accession>A0A068PCG6</accession>
<evidence type="ECO:0000256" key="9">
    <source>
        <dbReference type="ARBA" id="ARBA00049556"/>
    </source>
</evidence>
<dbReference type="InterPro" id="IPR057326">
    <property type="entry name" value="KR_dom"/>
</dbReference>
<dbReference type="PROSITE" id="PS52004">
    <property type="entry name" value="KS3_2"/>
    <property type="match status" value="3"/>
</dbReference>
<feature type="region of interest" description="Disordered" evidence="11">
    <location>
        <begin position="803"/>
        <end position="828"/>
    </location>
</feature>
<dbReference type="Pfam" id="PF22336">
    <property type="entry name" value="RhiE-like_linker"/>
    <property type="match status" value="2"/>
</dbReference>
<feature type="domain" description="Ketosynthase family 3 (KS3)" evidence="13">
    <location>
        <begin position="834"/>
        <end position="1270"/>
    </location>
</feature>
<dbReference type="GO" id="GO:0004312">
    <property type="term" value="F:fatty acid synthase activity"/>
    <property type="evidence" value="ECO:0007669"/>
    <property type="project" value="TreeGrafter"/>
</dbReference>
<evidence type="ECO:0000256" key="2">
    <source>
        <dbReference type="ARBA" id="ARBA00004496"/>
    </source>
</evidence>
<dbReference type="InterPro" id="IPR020845">
    <property type="entry name" value="AMP-binding_CS"/>
</dbReference>
<dbReference type="InterPro" id="IPR020615">
    <property type="entry name" value="Thiolase_acyl_enz_int_AS"/>
</dbReference>
<feature type="compositionally biased region" description="Polar residues" evidence="11">
    <location>
        <begin position="1558"/>
        <end position="1572"/>
    </location>
</feature>
<dbReference type="GO" id="GO:0031177">
    <property type="term" value="F:phosphopantetheine binding"/>
    <property type="evidence" value="ECO:0007669"/>
    <property type="project" value="InterPro"/>
</dbReference>
<feature type="domain" description="Carrier" evidence="12">
    <location>
        <begin position="580"/>
        <end position="657"/>
    </location>
</feature>
<comment type="cofactor">
    <cofactor evidence="1">
        <name>pantetheine 4'-phosphate</name>
        <dbReference type="ChEBI" id="CHEBI:47942"/>
    </cofactor>
</comment>
<dbReference type="InterPro" id="IPR050091">
    <property type="entry name" value="PKS_NRPS_Biosynth_Enz"/>
</dbReference>
<dbReference type="Pfam" id="PF08659">
    <property type="entry name" value="KR"/>
    <property type="match status" value="1"/>
</dbReference>
<evidence type="ECO:0000256" key="8">
    <source>
        <dbReference type="ARBA" id="ARBA00022737"/>
    </source>
</evidence>
<dbReference type="PROSITE" id="PS50075">
    <property type="entry name" value="CARRIER"/>
    <property type="match status" value="5"/>
</dbReference>
<feature type="domain" description="PKS/mFAS DH" evidence="14">
    <location>
        <begin position="3310"/>
        <end position="3602"/>
    </location>
</feature>
<organism evidence="15">
    <name type="scientific">uncultured Candidatus Entotheonella sp</name>
    <dbReference type="NCBI Taxonomy" id="312019"/>
    <lineage>
        <taxon>Bacteria</taxon>
        <taxon>Pseudomonadati</taxon>
        <taxon>Nitrospinota/Tectimicrobiota group</taxon>
        <taxon>Candidatus Tectimicrobiota</taxon>
        <taxon>Candidatus Entotheonellia</taxon>
        <taxon>Candidatus Entotheonellales</taxon>
        <taxon>Candidatus Entotheonellaceae</taxon>
        <taxon>Candidatus Entotheonella</taxon>
        <taxon>environmental samples</taxon>
    </lineage>
</organism>
<dbReference type="GO" id="GO:0071770">
    <property type="term" value="P:DIM/DIP cell wall layer assembly"/>
    <property type="evidence" value="ECO:0007669"/>
    <property type="project" value="TreeGrafter"/>
</dbReference>
<dbReference type="Gene3D" id="3.30.300.30">
    <property type="match status" value="1"/>
</dbReference>
<keyword evidence="8" id="KW-0677">Repeat</keyword>
<feature type="active site" description="Proton donor; for dehydratase activity" evidence="10">
    <location>
        <position position="3508"/>
    </location>
</feature>
<evidence type="ECO:0000256" key="5">
    <source>
        <dbReference type="ARBA" id="ARBA00022490"/>
    </source>
</evidence>
<dbReference type="FunFam" id="3.40.50.980:FF:000001">
    <property type="entry name" value="Non-ribosomal peptide synthetase"/>
    <property type="match status" value="1"/>
</dbReference>
<dbReference type="Gene3D" id="3.40.47.10">
    <property type="match status" value="3"/>
</dbReference>
<dbReference type="SMART" id="SM00822">
    <property type="entry name" value="PKS_KR"/>
    <property type="match status" value="1"/>
</dbReference>
<keyword evidence="7" id="KW-0808">Transferase</keyword>
<evidence type="ECO:0000259" key="12">
    <source>
        <dbReference type="PROSITE" id="PS50075"/>
    </source>
</evidence>
<dbReference type="Gene3D" id="3.40.50.980">
    <property type="match status" value="2"/>
</dbReference>
<dbReference type="Pfam" id="PF00550">
    <property type="entry name" value="PP-binding"/>
    <property type="match status" value="5"/>
</dbReference>
<dbReference type="GO" id="GO:0003857">
    <property type="term" value="F:(3S)-3-hydroxyacyl-CoA dehydrogenase (NAD+) activity"/>
    <property type="evidence" value="ECO:0007669"/>
    <property type="project" value="UniProtKB-EC"/>
</dbReference>
<dbReference type="SMART" id="SM00825">
    <property type="entry name" value="PKS_KS"/>
    <property type="match status" value="3"/>
</dbReference>
<dbReference type="Pfam" id="PF00109">
    <property type="entry name" value="ketoacyl-synt"/>
    <property type="match status" value="3"/>
</dbReference>
<dbReference type="CDD" id="cd06558">
    <property type="entry name" value="crotonase-like"/>
    <property type="match status" value="1"/>
</dbReference>
<feature type="domain" description="Carrier" evidence="12">
    <location>
        <begin position="2574"/>
        <end position="2649"/>
    </location>
</feature>
<dbReference type="InterPro" id="IPR054514">
    <property type="entry name" value="RhiE-like_linker"/>
</dbReference>
<dbReference type="Pfam" id="PF00668">
    <property type="entry name" value="Condensation"/>
    <property type="match status" value="1"/>
</dbReference>
<feature type="active site" description="Proton acceptor; for dehydratase activity" evidence="10">
    <location>
        <position position="3339"/>
    </location>
</feature>
<dbReference type="InterPro" id="IPR018201">
    <property type="entry name" value="Ketoacyl_synth_AS"/>
</dbReference>